<dbReference type="SUPFAM" id="SSF48208">
    <property type="entry name" value="Six-hairpin glycosidases"/>
    <property type="match status" value="1"/>
</dbReference>
<dbReference type="InterPro" id="IPR054491">
    <property type="entry name" value="MGH1-like_GH"/>
</dbReference>
<dbReference type="EMBL" id="DSRU01000188">
    <property type="protein sequence ID" value="HFM98643.1"/>
    <property type="molecule type" value="Genomic_DNA"/>
</dbReference>
<dbReference type="InterPro" id="IPR008928">
    <property type="entry name" value="6-hairpin_glycosidase_sf"/>
</dbReference>
<reference evidence="2" key="1">
    <citation type="journal article" date="2020" name="mSystems">
        <title>Genome- and Community-Level Interaction Insights into Carbon Utilization and Element Cycling Functions of Hydrothermarchaeota in Hydrothermal Sediment.</title>
        <authorList>
            <person name="Zhou Z."/>
            <person name="Liu Y."/>
            <person name="Xu W."/>
            <person name="Pan J."/>
            <person name="Luo Z.H."/>
            <person name="Li M."/>
        </authorList>
    </citation>
    <scope>NUCLEOTIDE SEQUENCE [LARGE SCALE GENOMIC DNA]</scope>
    <source>
        <strain evidence="2">SpSt-418</strain>
    </source>
</reference>
<dbReference type="AlphaFoldDB" id="A0A7C3KET1"/>
<evidence type="ECO:0000313" key="2">
    <source>
        <dbReference type="EMBL" id="HFM98643.1"/>
    </source>
</evidence>
<evidence type="ECO:0000259" key="1">
    <source>
        <dbReference type="Pfam" id="PF22422"/>
    </source>
</evidence>
<proteinExistence type="predicted"/>
<dbReference type="PANTHER" id="PTHR10412:SF10">
    <property type="entry name" value="GLYCOSYL HYDROLASE FAMILY 63 C-TERMINAL DOMAIN-CONTAINING PROTEIN"/>
    <property type="match status" value="1"/>
</dbReference>
<dbReference type="Gene3D" id="1.50.10.10">
    <property type="match status" value="1"/>
</dbReference>
<sequence>MQTRTQEEIRLEAALTHTAHWRRWGPYLSDRQWGTVREDYSPYGSAWDYFSHDQARSRAYRWGEDGLLGISDNHQRLCFAIALWNETDPILKERLFGLTGNEGNHGEDVKEYYFYLDNTPTHSYMKALYKYPQQAFPYSQLVEENRHRSRRDAEFELLDTGIFDGDRYFDVFVEYAKQSTDDILIQLTVINRGSAAKTLHLLPTLWFRNTWTWNGDENKPTLQAMYSEGDCSLIAAFHPTLGKRWLYAQGNAELLFTENETNTERIFGFPNASPFVKDGINDYIISGRKEAVNPDQVGTKAAVHYILTLSPGESQTIQLRLTDTVDSTAPFGQEFNTTFFTRKQEADEFYHRVTPFQLSEDRRNVQRQAFAGMLWCKQYYHYIVEDWLKGDVASPQPPAGRKRGRNRDWFHLYTDDILSMCDKWEYPWFAAWDLAFHCVTFAMIDPDFAKYQLDVLTREWYMHPNGQIPAYEWAFGDVNPPVHAWATWRVYQLEKEMYGRSDRQFLERVFQKLMLNFTWWVNRKDIEGKNVFQGGFLGLDNIGVFDRSAALPTGGHIDQSDGTSWMGMYCLNMLTIALELAKTNPVYEDIATKFFEHYLYIADAMNHIGDMEASLWNETDGFYYDVLHLPDDHQIEMKVRSMVGLIPLFAVEVLEPETLQQLPNFKKRLEWFIKNRPDLRRNVACMETKGVGATRLLAIASQDKLKRILQRMLDESEFLSDYGIRSVSRYHAAHPYIFYANGVECRVDYEPAESSSGLFGGNSNWRGPIWFPVNFLLIESLQRFYHYLGDSFKVEYPTGSGHMLTLWEIAAELSERLTRIFLRNDLGDRPVYGGTEKFQSDPHWRDLILFYEYFHGDNGAGIGASHQTGWTGLVAKLIQQLGEDKLKNTDKTLLETGKSSQ</sequence>
<gene>
    <name evidence="2" type="ORF">ENR64_12985</name>
</gene>
<dbReference type="InterPro" id="IPR012341">
    <property type="entry name" value="6hp_glycosidase-like_sf"/>
</dbReference>
<organism evidence="2">
    <name type="scientific">Oscillatoriales cyanobacterium SpSt-418</name>
    <dbReference type="NCBI Taxonomy" id="2282169"/>
    <lineage>
        <taxon>Bacteria</taxon>
        <taxon>Bacillati</taxon>
        <taxon>Cyanobacteriota</taxon>
        <taxon>Cyanophyceae</taxon>
        <taxon>Oscillatoriophycideae</taxon>
        <taxon>Oscillatoriales</taxon>
    </lineage>
</organism>
<feature type="domain" description="Mannosylglycerate hydrolase MGH1-like glycoside hydrolase" evidence="1">
    <location>
        <begin position="426"/>
        <end position="531"/>
    </location>
</feature>
<dbReference type="PANTHER" id="PTHR10412">
    <property type="entry name" value="MANNOSYL-OLIGOSACCHARIDE GLUCOSIDASE"/>
    <property type="match status" value="1"/>
</dbReference>
<dbReference type="GO" id="GO:0004573">
    <property type="term" value="F:Glc3Man9GlcNAc2 oligosaccharide glucosidase activity"/>
    <property type="evidence" value="ECO:0007669"/>
    <property type="project" value="InterPro"/>
</dbReference>
<name>A0A7C3KET1_9CYAN</name>
<comment type="caution">
    <text evidence="2">The sequence shown here is derived from an EMBL/GenBank/DDBJ whole genome shotgun (WGS) entry which is preliminary data.</text>
</comment>
<protein>
    <submittedName>
        <fullName evidence="2">Glucosidase</fullName>
    </submittedName>
</protein>
<dbReference type="InterPro" id="IPR004888">
    <property type="entry name" value="Glycoside_hydrolase_63"/>
</dbReference>
<feature type="domain" description="Mannosylglycerate hydrolase MGH1-like glycoside hydrolase" evidence="1">
    <location>
        <begin position="698"/>
        <end position="868"/>
    </location>
</feature>
<accession>A0A7C3KET1</accession>
<dbReference type="GO" id="GO:0009311">
    <property type="term" value="P:oligosaccharide metabolic process"/>
    <property type="evidence" value="ECO:0007669"/>
    <property type="project" value="InterPro"/>
</dbReference>
<dbReference type="Pfam" id="PF22422">
    <property type="entry name" value="MGH1-like_GH"/>
    <property type="match status" value="2"/>
</dbReference>